<dbReference type="Pfam" id="PF09430">
    <property type="entry name" value="EMC7_beta-sandw"/>
    <property type="match status" value="1"/>
</dbReference>
<keyword evidence="6 10" id="KW-0472">Membrane</keyword>
<evidence type="ECO:0000313" key="12">
    <source>
        <dbReference type="EMBL" id="KAJ3476668.1"/>
    </source>
</evidence>
<feature type="region of interest" description="Disordered" evidence="9">
    <location>
        <begin position="198"/>
        <end position="228"/>
    </location>
</feature>
<feature type="transmembrane region" description="Helical" evidence="10">
    <location>
        <begin position="138"/>
        <end position="156"/>
    </location>
</feature>
<evidence type="ECO:0000256" key="4">
    <source>
        <dbReference type="ARBA" id="ARBA00022729"/>
    </source>
</evidence>
<feature type="domain" description="ER membrane protein complex subunit 7 beta-sandwich" evidence="11">
    <location>
        <begin position="34"/>
        <end position="141"/>
    </location>
</feature>
<dbReference type="Gene3D" id="2.60.40.1120">
    <property type="entry name" value="Carboxypeptidase-like, regulatory domain"/>
    <property type="match status" value="1"/>
</dbReference>
<evidence type="ECO:0000256" key="8">
    <source>
        <dbReference type="ARBA" id="ARBA00023326"/>
    </source>
</evidence>
<dbReference type="PANTHER" id="PTHR13605:SF4">
    <property type="entry name" value="ER MEMBRANE PROTEIN COMPLEX SUBUNIT 7"/>
    <property type="match status" value="1"/>
</dbReference>
<accession>A0AAD5UU16</accession>
<protein>
    <recommendedName>
        <fullName evidence="11">ER membrane protein complex subunit 7 beta-sandwich domain-containing protein</fullName>
    </recommendedName>
</protein>
<evidence type="ECO:0000256" key="10">
    <source>
        <dbReference type="SAM" id="Phobius"/>
    </source>
</evidence>
<organism evidence="12 13">
    <name type="scientific">Meripilus lineatus</name>
    <dbReference type="NCBI Taxonomy" id="2056292"/>
    <lineage>
        <taxon>Eukaryota</taxon>
        <taxon>Fungi</taxon>
        <taxon>Dikarya</taxon>
        <taxon>Basidiomycota</taxon>
        <taxon>Agaricomycotina</taxon>
        <taxon>Agaricomycetes</taxon>
        <taxon>Polyporales</taxon>
        <taxon>Meripilaceae</taxon>
        <taxon>Meripilus</taxon>
    </lineage>
</organism>
<sequence>MPTLSLSYAAFAVDLTGRIVWNELCPGLHVLGQAKVGLDNGGLSAGITRNGTFTIPDVPIGTYVLSVQAHDYAFERLRIDVQDEESTPIVRPYIPGTPLSPPSNVKLPYPISLSARAKYDYYVPKESFNLIGMFQNPMMMIMLFTGVMVLAMPYLMKNMDPEMLQEFKERQAKITSIQSSLQSGDLKSGFTAIMNDLEGDKTASTSAGPQKQAPAPGVRNRGGKNRKR</sequence>
<evidence type="ECO:0000259" key="11">
    <source>
        <dbReference type="Pfam" id="PF09430"/>
    </source>
</evidence>
<dbReference type="InterPro" id="IPR019008">
    <property type="entry name" value="Beta_sandwich_EMC7"/>
</dbReference>
<comment type="caution">
    <text evidence="12">The sequence shown here is derived from an EMBL/GenBank/DDBJ whole genome shotgun (WGS) entry which is preliminary data.</text>
</comment>
<keyword evidence="5 10" id="KW-1133">Transmembrane helix</keyword>
<gene>
    <name evidence="12" type="ORF">NLI96_g11001</name>
</gene>
<dbReference type="SUPFAM" id="SSF49452">
    <property type="entry name" value="Starch-binding domain-like"/>
    <property type="match status" value="1"/>
</dbReference>
<dbReference type="AlphaFoldDB" id="A0AAD5UU16"/>
<name>A0AAD5UU16_9APHY</name>
<reference evidence="12" key="1">
    <citation type="submission" date="2022-07" db="EMBL/GenBank/DDBJ databases">
        <title>Genome Sequence of Physisporinus lineatus.</title>
        <authorList>
            <person name="Buettner E."/>
        </authorList>
    </citation>
    <scope>NUCLEOTIDE SEQUENCE</scope>
    <source>
        <strain evidence="12">VT162</strain>
    </source>
</reference>
<dbReference type="GO" id="GO:0000272">
    <property type="term" value="P:polysaccharide catabolic process"/>
    <property type="evidence" value="ECO:0007669"/>
    <property type="project" value="UniProtKB-KW"/>
</dbReference>
<keyword evidence="8" id="KW-0624">Polysaccharide degradation</keyword>
<dbReference type="Proteomes" id="UP001212997">
    <property type="component" value="Unassembled WGS sequence"/>
</dbReference>
<evidence type="ECO:0000256" key="1">
    <source>
        <dbReference type="ARBA" id="ARBA00004167"/>
    </source>
</evidence>
<dbReference type="InterPro" id="IPR013784">
    <property type="entry name" value="Carb-bd-like_fold"/>
</dbReference>
<keyword evidence="13" id="KW-1185">Reference proteome</keyword>
<evidence type="ECO:0000256" key="2">
    <source>
        <dbReference type="ARBA" id="ARBA00008880"/>
    </source>
</evidence>
<evidence type="ECO:0000256" key="9">
    <source>
        <dbReference type="SAM" id="MobiDB-lite"/>
    </source>
</evidence>
<dbReference type="GO" id="GO:0030246">
    <property type="term" value="F:carbohydrate binding"/>
    <property type="evidence" value="ECO:0007669"/>
    <property type="project" value="InterPro"/>
</dbReference>
<keyword evidence="7" id="KW-0119">Carbohydrate metabolism</keyword>
<dbReference type="EMBL" id="JANAWD010000680">
    <property type="protein sequence ID" value="KAJ3476668.1"/>
    <property type="molecule type" value="Genomic_DNA"/>
</dbReference>
<dbReference type="PANTHER" id="PTHR13605">
    <property type="entry name" value="ER MEMBRANE PROTEIN COMPLEX SUBUNIT 7"/>
    <property type="match status" value="1"/>
</dbReference>
<keyword evidence="4" id="KW-0732">Signal</keyword>
<dbReference type="GO" id="GO:0072546">
    <property type="term" value="C:EMC complex"/>
    <property type="evidence" value="ECO:0007669"/>
    <property type="project" value="TreeGrafter"/>
</dbReference>
<evidence type="ECO:0000256" key="6">
    <source>
        <dbReference type="ARBA" id="ARBA00023136"/>
    </source>
</evidence>
<evidence type="ECO:0000256" key="3">
    <source>
        <dbReference type="ARBA" id="ARBA00022692"/>
    </source>
</evidence>
<evidence type="ECO:0000256" key="5">
    <source>
        <dbReference type="ARBA" id="ARBA00022989"/>
    </source>
</evidence>
<comment type="similarity">
    <text evidence="2">Belongs to the EMC7 family.</text>
</comment>
<keyword evidence="3 10" id="KW-0812">Transmembrane</keyword>
<evidence type="ECO:0000313" key="13">
    <source>
        <dbReference type="Proteomes" id="UP001212997"/>
    </source>
</evidence>
<comment type="subcellular location">
    <subcellularLocation>
        <location evidence="1">Membrane</location>
        <topology evidence="1">Single-pass membrane protein</topology>
    </subcellularLocation>
</comment>
<dbReference type="InterPro" id="IPR039163">
    <property type="entry name" value="EMC7"/>
</dbReference>
<evidence type="ECO:0000256" key="7">
    <source>
        <dbReference type="ARBA" id="ARBA00023277"/>
    </source>
</evidence>
<proteinExistence type="inferred from homology"/>